<protein>
    <recommendedName>
        <fullName evidence="7">OmpA-like domain-containing protein</fullName>
    </recommendedName>
</protein>
<keyword evidence="2 4" id="KW-0472">Membrane</keyword>
<feature type="signal peptide" evidence="6">
    <location>
        <begin position="1"/>
        <end position="40"/>
    </location>
</feature>
<evidence type="ECO:0000313" key="9">
    <source>
        <dbReference type="Proteomes" id="UP000031523"/>
    </source>
</evidence>
<feature type="region of interest" description="Disordered" evidence="5">
    <location>
        <begin position="40"/>
        <end position="67"/>
    </location>
</feature>
<feature type="compositionally biased region" description="Low complexity" evidence="5">
    <location>
        <begin position="241"/>
        <end position="250"/>
    </location>
</feature>
<dbReference type="GO" id="GO:0009279">
    <property type="term" value="C:cell outer membrane"/>
    <property type="evidence" value="ECO:0007669"/>
    <property type="project" value="UniProtKB-SubCell"/>
</dbReference>
<name>A0A0B5EUE2_STRA4</name>
<organism evidence="8 9">
    <name type="scientific">Streptomyces albus (strain ATCC 21838 / DSM 41398 / FERM P-419 / JCM 4703 / NBRC 107858)</name>
    <dbReference type="NCBI Taxonomy" id="1081613"/>
    <lineage>
        <taxon>Bacteria</taxon>
        <taxon>Bacillati</taxon>
        <taxon>Actinomycetota</taxon>
        <taxon>Actinomycetes</taxon>
        <taxon>Kitasatosporales</taxon>
        <taxon>Streptomycetaceae</taxon>
        <taxon>Streptomyces</taxon>
    </lineage>
</organism>
<evidence type="ECO:0000256" key="5">
    <source>
        <dbReference type="SAM" id="MobiDB-lite"/>
    </source>
</evidence>
<keyword evidence="9" id="KW-1185">Reference proteome</keyword>
<dbReference type="EMBL" id="CP010519">
    <property type="protein sequence ID" value="AJE85359.1"/>
    <property type="molecule type" value="Genomic_DNA"/>
</dbReference>
<sequence length="250" mass="25962">MPPTPHPRTATTQATPVTATGLALAAFVLVLGTGAGAAVADDADPSPSLPPGSVTSQAPPEVDSASPGLRLEDGATLAPAKVLDIKSVVEDLGGEERREDTNVDVKFALQAEVLFAKDSARLNPRAQSRITAIADEIKAQGSTVVRVFGFTDDLGTYEHGKELSRKRAEAVHKVLAPGLGPEVTFQVRGYSEDYPIAENSSEEGRRKNRRVEITFPRGEEGQESPGSGSGSGEDSGDGDANEAAGSTTSP</sequence>
<dbReference type="InterPro" id="IPR006665">
    <property type="entry name" value="OmpA-like"/>
</dbReference>
<feature type="region of interest" description="Disordered" evidence="5">
    <location>
        <begin position="196"/>
        <end position="250"/>
    </location>
</feature>
<proteinExistence type="predicted"/>
<dbReference type="PRINTS" id="PR01021">
    <property type="entry name" value="OMPADOMAIN"/>
</dbReference>
<dbReference type="InterPro" id="IPR006664">
    <property type="entry name" value="OMP_bac"/>
</dbReference>
<comment type="subcellular location">
    <subcellularLocation>
        <location evidence="1">Cell outer membrane</location>
    </subcellularLocation>
</comment>
<evidence type="ECO:0000256" key="2">
    <source>
        <dbReference type="ARBA" id="ARBA00023136"/>
    </source>
</evidence>
<evidence type="ECO:0000256" key="1">
    <source>
        <dbReference type="ARBA" id="ARBA00004442"/>
    </source>
</evidence>
<dbReference type="PANTHER" id="PTHR30329:SF21">
    <property type="entry name" value="LIPOPROTEIN YIAD-RELATED"/>
    <property type="match status" value="1"/>
</dbReference>
<dbReference type="Gene3D" id="3.30.1330.60">
    <property type="entry name" value="OmpA-like domain"/>
    <property type="match status" value="1"/>
</dbReference>
<evidence type="ECO:0000259" key="7">
    <source>
        <dbReference type="PROSITE" id="PS51123"/>
    </source>
</evidence>
<dbReference type="CDD" id="cd07185">
    <property type="entry name" value="OmpA_C-like"/>
    <property type="match status" value="1"/>
</dbReference>
<evidence type="ECO:0000256" key="6">
    <source>
        <dbReference type="SAM" id="SignalP"/>
    </source>
</evidence>
<evidence type="ECO:0000313" key="8">
    <source>
        <dbReference type="EMBL" id="AJE85359.1"/>
    </source>
</evidence>
<feature type="chain" id="PRO_5002102411" description="OmpA-like domain-containing protein" evidence="6">
    <location>
        <begin position="41"/>
        <end position="250"/>
    </location>
</feature>
<dbReference type="InterPro" id="IPR036737">
    <property type="entry name" value="OmpA-like_sf"/>
</dbReference>
<feature type="domain" description="OmpA-like" evidence="7">
    <location>
        <begin position="102"/>
        <end position="219"/>
    </location>
</feature>
<evidence type="ECO:0000256" key="3">
    <source>
        <dbReference type="ARBA" id="ARBA00023237"/>
    </source>
</evidence>
<keyword evidence="6" id="KW-0732">Signal</keyword>
<dbReference type="InterPro" id="IPR050330">
    <property type="entry name" value="Bact_OuterMem_StrucFunc"/>
</dbReference>
<dbReference type="PRINTS" id="PR01023">
    <property type="entry name" value="NAFLGMOTY"/>
</dbReference>
<dbReference type="Pfam" id="PF00691">
    <property type="entry name" value="OmpA"/>
    <property type="match status" value="1"/>
</dbReference>
<dbReference type="SUPFAM" id="SSF103088">
    <property type="entry name" value="OmpA-like"/>
    <property type="match status" value="1"/>
</dbReference>
<dbReference type="PROSITE" id="PS51123">
    <property type="entry name" value="OMPA_2"/>
    <property type="match status" value="1"/>
</dbReference>
<dbReference type="Proteomes" id="UP000031523">
    <property type="component" value="Chromosome"/>
</dbReference>
<evidence type="ECO:0000256" key="4">
    <source>
        <dbReference type="PROSITE-ProRule" id="PRU00473"/>
    </source>
</evidence>
<gene>
    <name evidence="8" type="ORF">SLNWT_4983</name>
</gene>
<dbReference type="PANTHER" id="PTHR30329">
    <property type="entry name" value="STATOR ELEMENT OF FLAGELLAR MOTOR COMPLEX"/>
    <property type="match status" value="1"/>
</dbReference>
<accession>A0A0B5EUE2</accession>
<dbReference type="AlphaFoldDB" id="A0A0B5EUE2"/>
<reference evidence="8 9" key="1">
    <citation type="submission" date="2015-01" db="EMBL/GenBank/DDBJ databases">
        <title>Enhanced salinomycin production by adjusting the supply of polyketide extender units in Streptomyce albus DSM 41398.</title>
        <authorList>
            <person name="Lu C."/>
        </authorList>
    </citation>
    <scope>NUCLEOTIDE SEQUENCE [LARGE SCALE GENOMIC DNA]</scope>
    <source>
        <strain evidence="9">ATCC 21838 / DSM 41398 / FERM P-419 / JCM 4703 / NBRC 107858</strain>
    </source>
</reference>
<dbReference type="KEGG" id="sals:SLNWT_4983"/>
<keyword evidence="3" id="KW-0998">Cell outer membrane</keyword>